<feature type="compositionally biased region" description="Pro residues" evidence="6">
    <location>
        <begin position="599"/>
        <end position="608"/>
    </location>
</feature>
<protein>
    <recommendedName>
        <fullName evidence="7">Velvet domain-containing protein</fullName>
    </recommendedName>
</protein>
<keyword evidence="2" id="KW-0749">Sporulation</keyword>
<dbReference type="Proteomes" id="UP000002748">
    <property type="component" value="Unassembled WGS sequence"/>
</dbReference>
<dbReference type="GeneID" id="25987612"/>
<dbReference type="KEGG" id="tasa:A1Q1_04099"/>
<keyword evidence="3" id="KW-0805">Transcription regulation</keyword>
<feature type="compositionally biased region" description="Low complexity" evidence="6">
    <location>
        <begin position="10"/>
        <end position="30"/>
    </location>
</feature>
<evidence type="ECO:0000256" key="2">
    <source>
        <dbReference type="ARBA" id="ARBA00022969"/>
    </source>
</evidence>
<evidence type="ECO:0000259" key="7">
    <source>
        <dbReference type="PROSITE" id="PS51821"/>
    </source>
</evidence>
<feature type="region of interest" description="Disordered" evidence="6">
    <location>
        <begin position="365"/>
        <end position="399"/>
    </location>
</feature>
<dbReference type="AlphaFoldDB" id="J5SS40"/>
<feature type="compositionally biased region" description="Low complexity" evidence="6">
    <location>
        <begin position="419"/>
        <end position="435"/>
    </location>
</feature>
<feature type="compositionally biased region" description="Basic residues" evidence="6">
    <location>
        <begin position="548"/>
        <end position="565"/>
    </location>
</feature>
<name>J5SS40_TRIAS</name>
<feature type="compositionally biased region" description="Pro residues" evidence="6">
    <location>
        <begin position="567"/>
        <end position="589"/>
    </location>
</feature>
<dbReference type="InterPro" id="IPR021740">
    <property type="entry name" value="Velvet"/>
</dbReference>
<keyword evidence="5" id="KW-0539">Nucleus</keyword>
<dbReference type="GO" id="GO:0030435">
    <property type="term" value="P:sporulation resulting in formation of a cellular spore"/>
    <property type="evidence" value="ECO:0007669"/>
    <property type="project" value="UniProtKB-KW"/>
</dbReference>
<evidence type="ECO:0000313" key="9">
    <source>
        <dbReference type="Proteomes" id="UP000002748"/>
    </source>
</evidence>
<comment type="caution">
    <text evidence="8">The sequence shown here is derived from an EMBL/GenBank/DDBJ whole genome shotgun (WGS) entry which is preliminary data.</text>
</comment>
<comment type="subcellular location">
    <subcellularLocation>
        <location evidence="1">Nucleus</location>
    </subcellularLocation>
</comment>
<feature type="domain" description="Velvet" evidence="7">
    <location>
        <begin position="95"/>
        <end position="277"/>
    </location>
</feature>
<feature type="compositionally biased region" description="Polar residues" evidence="6">
    <location>
        <begin position="300"/>
        <end position="311"/>
    </location>
</feature>
<evidence type="ECO:0000256" key="3">
    <source>
        <dbReference type="ARBA" id="ARBA00023015"/>
    </source>
</evidence>
<dbReference type="RefSeq" id="XP_014177951.1">
    <property type="nucleotide sequence ID" value="XM_014322476.1"/>
</dbReference>
<sequence length="617" mass="67514">MGSGGKPARASGSKSAQPSPSSATAGPGPSTLAASNEGSPTPAPSSSKSRTRTTRRKTDLANKNPGASTPPVKQLDEDEAQEEDEETRKRREARRAELSSLALVVVQQPERARLCSFKEENETNDRRPVDPPPVIELTSDGDFPNLLDSTSFFIRASLVAAEQSPDPKTGENVYPTVKTPTGANATAGEVIQTPERLRHLDGKPGALCIFAKLSVRLPGVFRLKFTLYETAQDGIIEITHTISELFEVFSPKLFKGMHESTALTRHLATQGLKVKLRTEASGHKGSNRRRAARQQQEQRTASPSLRTTPLQQAPPPHLRYAVSLPPSIGPSSAPPYPPPHGRSLIWPGRPGPYDYDAREYEHIRKMRRTSHEGRGEPRDPRERDPRDPRDMRDPRDYRYRERDDGMFALTDISSRLDFSLSSPSSDLSAFSLSHSGRPVTAPGMYRREWEPRREFAPGDDGFPPMPGPAHGGPPHSSGGPPPHGHYAHPPPPPPSSHSGRPLSSHGRPMSGHGRPPSSHGRPAPPPPADFALPRLPRIVPDHHDPYDHHHHRPHSPHAPHAHAPHAHMPPTPHPHYPPAPYPWPPPPPASARYDVQPASDPPANPPPLALQAVRVRP</sequence>
<dbReference type="OrthoDB" id="5599552at2759"/>
<dbReference type="HOGENOM" id="CLU_442911_0_0_1"/>
<evidence type="ECO:0000256" key="5">
    <source>
        <dbReference type="ARBA" id="ARBA00023242"/>
    </source>
</evidence>
<feature type="region of interest" description="Disordered" evidence="6">
    <location>
        <begin position="419"/>
        <end position="617"/>
    </location>
</feature>
<reference evidence="8 9" key="1">
    <citation type="journal article" date="2012" name="Eukaryot. Cell">
        <title>Draft genome sequence of CBS 2479, the standard type strain of Trichosporon asahii.</title>
        <authorList>
            <person name="Yang R.Y."/>
            <person name="Li H.T."/>
            <person name="Zhu H."/>
            <person name="Zhou G.P."/>
            <person name="Wang M."/>
            <person name="Wang L."/>
        </authorList>
    </citation>
    <scope>NUCLEOTIDE SEQUENCE [LARGE SCALE GENOMIC DNA]</scope>
    <source>
        <strain evidence="9">ATCC 90039 / CBS 2479 / JCM 2466 / KCTC 7840 / NCYC 2677 / UAMH 7654</strain>
    </source>
</reference>
<dbReference type="PROSITE" id="PS51821">
    <property type="entry name" value="VELVET"/>
    <property type="match status" value="1"/>
</dbReference>
<dbReference type="Gene3D" id="2.60.40.3960">
    <property type="entry name" value="Velvet domain"/>
    <property type="match status" value="1"/>
</dbReference>
<dbReference type="GO" id="GO:0005634">
    <property type="term" value="C:nucleus"/>
    <property type="evidence" value="ECO:0007669"/>
    <property type="project" value="UniProtKB-SubCell"/>
</dbReference>
<evidence type="ECO:0000256" key="4">
    <source>
        <dbReference type="ARBA" id="ARBA00023163"/>
    </source>
</evidence>
<feature type="region of interest" description="Disordered" evidence="6">
    <location>
        <begin position="276"/>
        <end position="349"/>
    </location>
</feature>
<dbReference type="PANTHER" id="PTHR33572:SF18">
    <property type="entry name" value="SPORE DEVELOPMENT REGULATOR VOSA"/>
    <property type="match status" value="1"/>
</dbReference>
<dbReference type="EMBL" id="ALBS01000261">
    <property type="protein sequence ID" value="EJT47241.1"/>
    <property type="molecule type" value="Genomic_DNA"/>
</dbReference>
<dbReference type="VEuPathDB" id="FungiDB:A1Q1_04099"/>
<dbReference type="InterPro" id="IPR038491">
    <property type="entry name" value="Velvet_dom_sf"/>
</dbReference>
<accession>J5SS40</accession>
<feature type="compositionally biased region" description="Pro residues" evidence="6">
    <location>
        <begin position="479"/>
        <end position="495"/>
    </location>
</feature>
<keyword evidence="4" id="KW-0804">Transcription</keyword>
<organism evidence="8 9">
    <name type="scientific">Trichosporon asahii var. asahii (strain ATCC 90039 / CBS 2479 / JCM 2466 / KCTC 7840 / NBRC 103889/ NCYC 2677 / UAMH 7654)</name>
    <name type="common">Yeast</name>
    <dbReference type="NCBI Taxonomy" id="1186058"/>
    <lineage>
        <taxon>Eukaryota</taxon>
        <taxon>Fungi</taxon>
        <taxon>Dikarya</taxon>
        <taxon>Basidiomycota</taxon>
        <taxon>Agaricomycotina</taxon>
        <taxon>Tremellomycetes</taxon>
        <taxon>Trichosporonales</taxon>
        <taxon>Trichosporonaceae</taxon>
        <taxon>Trichosporon</taxon>
    </lineage>
</organism>
<evidence type="ECO:0000256" key="6">
    <source>
        <dbReference type="SAM" id="MobiDB-lite"/>
    </source>
</evidence>
<feature type="compositionally biased region" description="Basic and acidic residues" evidence="6">
    <location>
        <begin position="445"/>
        <end position="456"/>
    </location>
</feature>
<dbReference type="PANTHER" id="PTHR33572">
    <property type="entry name" value="SPORE DEVELOPMENT REGULATOR VOSA"/>
    <property type="match status" value="1"/>
</dbReference>
<evidence type="ECO:0000256" key="1">
    <source>
        <dbReference type="ARBA" id="ARBA00004123"/>
    </source>
</evidence>
<gene>
    <name evidence="8" type="ORF">A1Q1_04099</name>
</gene>
<dbReference type="InterPro" id="IPR037525">
    <property type="entry name" value="Velvet_dom"/>
</dbReference>
<evidence type="ECO:0000313" key="8">
    <source>
        <dbReference type="EMBL" id="EJT47241.1"/>
    </source>
</evidence>
<feature type="compositionally biased region" description="Acidic residues" evidence="6">
    <location>
        <begin position="76"/>
        <end position="85"/>
    </location>
</feature>
<dbReference type="Pfam" id="PF11754">
    <property type="entry name" value="Velvet"/>
    <property type="match status" value="2"/>
</dbReference>
<feature type="compositionally biased region" description="Low complexity" evidence="6">
    <location>
        <begin position="496"/>
        <end position="506"/>
    </location>
</feature>
<proteinExistence type="predicted"/>
<feature type="region of interest" description="Disordered" evidence="6">
    <location>
        <begin position="1"/>
        <end position="94"/>
    </location>
</feature>